<sequence length="334" mass="37305">MQNLTAGTAYSFYVTALDAEENESGQSNTLEAFTIQQPLSFLPLLSQMGVFGGNLSDLDPANGVQLYEINSTLFTDYAHKQRLIRLPDGQSMRFNNSNLLPTFPDNTLIAKTFYYNLDERDPSLGKKIIETRILLKVNGTWLVGDYIWNTAQTEATYRETGSTEAISYIDGNGNAQNVDYQIPSKQDCFTCHNNNATTFPIGPKLRNLNFIPSYTNQNQLDYLTGLGLLQGVTSGNISVLPNWEDETLLIDDRARAYMDVNCAHCHQPGGSVPPGFFLDFRLETAFGDTGIYANRGEIIARFQSTLPTYRMPQLGRTVIHGEALQMLNEYIDSL</sequence>
<dbReference type="InterPro" id="IPR036280">
    <property type="entry name" value="Multihaem_cyt_sf"/>
</dbReference>
<reference evidence="1 2" key="1">
    <citation type="submission" date="2016-05" db="EMBL/GenBank/DDBJ databases">
        <title>Genome sequencing of Vitellibacter soesokkakensis RSSK-12.</title>
        <authorList>
            <person name="Thevarajoo S."/>
            <person name="Selvaratnam C."/>
            <person name="Goh K.M."/>
            <person name="Chan K.-G."/>
            <person name="Chong C.S."/>
        </authorList>
    </citation>
    <scope>NUCLEOTIDE SEQUENCE [LARGE SCALE GENOMIC DNA]</scope>
    <source>
        <strain evidence="1 2">RSSK-12</strain>
    </source>
</reference>
<proteinExistence type="predicted"/>
<dbReference type="STRING" id="1385699.A7A78_14045"/>
<evidence type="ECO:0000313" key="2">
    <source>
        <dbReference type="Proteomes" id="UP000077552"/>
    </source>
</evidence>
<organism evidence="1 2">
    <name type="scientific">Aequorivita soesokkakensis</name>
    <dbReference type="NCBI Taxonomy" id="1385699"/>
    <lineage>
        <taxon>Bacteria</taxon>
        <taxon>Pseudomonadati</taxon>
        <taxon>Bacteroidota</taxon>
        <taxon>Flavobacteriia</taxon>
        <taxon>Flavobacteriales</taxon>
        <taxon>Flavobacteriaceae</taxon>
        <taxon>Aequorivita</taxon>
    </lineage>
</organism>
<dbReference type="AlphaFoldDB" id="A0A1A9LEP0"/>
<comment type="caution">
    <text evidence="1">The sequence shown here is derived from an EMBL/GenBank/DDBJ whole genome shotgun (WGS) entry which is preliminary data.</text>
</comment>
<dbReference type="Gene3D" id="2.60.40.10">
    <property type="entry name" value="Immunoglobulins"/>
    <property type="match status" value="1"/>
</dbReference>
<evidence type="ECO:0000313" key="1">
    <source>
        <dbReference type="EMBL" id="OAD90845.1"/>
    </source>
</evidence>
<name>A0A1A9LEP0_9FLAO</name>
<accession>A0A1A9LEP0</accession>
<evidence type="ECO:0008006" key="3">
    <source>
        <dbReference type="Google" id="ProtNLM"/>
    </source>
</evidence>
<protein>
    <recommendedName>
        <fullName evidence="3">Fibronectin type-III domain-containing protein</fullName>
    </recommendedName>
</protein>
<keyword evidence="2" id="KW-1185">Reference proteome</keyword>
<dbReference type="EMBL" id="LXIE01000031">
    <property type="protein sequence ID" value="OAD90845.1"/>
    <property type="molecule type" value="Genomic_DNA"/>
</dbReference>
<dbReference type="Proteomes" id="UP000077552">
    <property type="component" value="Unassembled WGS sequence"/>
</dbReference>
<gene>
    <name evidence="1" type="ORF">A7A78_14045</name>
</gene>
<dbReference type="SUPFAM" id="SSF48695">
    <property type="entry name" value="Multiheme cytochromes"/>
    <property type="match status" value="1"/>
</dbReference>
<dbReference type="InterPro" id="IPR013783">
    <property type="entry name" value="Ig-like_fold"/>
</dbReference>